<comment type="caution">
    <text evidence="1">The sequence shown here is derived from an EMBL/GenBank/DDBJ whole genome shotgun (WGS) entry which is preliminary data.</text>
</comment>
<dbReference type="SUPFAM" id="SSF53756">
    <property type="entry name" value="UDP-Glycosyltransferase/glycogen phosphorylase"/>
    <property type="match status" value="1"/>
</dbReference>
<organism evidence="1 2">
    <name type="scientific">Chitinophaga japonensis</name>
    <name type="common">Flexibacter japonensis</name>
    <dbReference type="NCBI Taxonomy" id="104662"/>
    <lineage>
        <taxon>Bacteria</taxon>
        <taxon>Pseudomonadati</taxon>
        <taxon>Bacteroidota</taxon>
        <taxon>Chitinophagia</taxon>
        <taxon>Chitinophagales</taxon>
        <taxon>Chitinophagaceae</taxon>
        <taxon>Chitinophaga</taxon>
    </lineage>
</organism>
<sequence length="357" mass="40961">MIAILQPFIPHYREQFFNQLQQKAAFDLYCYEADKLGKQHFAQGQTPVKPVRAFSVGPFVVYNPFRFLKKDYKVLVLMLNFGHISTWLILLMKPLLRRKIILWGHGISVKRYVREEQQPHILLKWMVGMSDGIWFYTRKEQELWQRFSPAIKGYALNNTISGVESILQLAAGDKAQLKAKYGITQPRVLIYCARFNEPGRRADLLEQLIARLDPAQFGVIIIGDGKLKPDFSPYSHVYDFGALYDRQVKDELFSIADIYFQPGWVGLSIVEAMAYGKPVFTLRRSSALLQCVEYSYIQHGYNGMVFDSVEDCLQELPAVSDKKIAAMGANAREYVSRELTMNTMIENAFQALKSING</sequence>
<evidence type="ECO:0000313" key="2">
    <source>
        <dbReference type="Proteomes" id="UP000316778"/>
    </source>
</evidence>
<evidence type="ECO:0000313" key="1">
    <source>
        <dbReference type="EMBL" id="TWI88735.1"/>
    </source>
</evidence>
<dbReference type="GO" id="GO:0016740">
    <property type="term" value="F:transferase activity"/>
    <property type="evidence" value="ECO:0007669"/>
    <property type="project" value="UniProtKB-KW"/>
</dbReference>
<dbReference type="PANTHER" id="PTHR12526:SF630">
    <property type="entry name" value="GLYCOSYLTRANSFERASE"/>
    <property type="match status" value="1"/>
</dbReference>
<dbReference type="Pfam" id="PF13692">
    <property type="entry name" value="Glyco_trans_1_4"/>
    <property type="match status" value="1"/>
</dbReference>
<gene>
    <name evidence="1" type="ORF">LX66_2821</name>
</gene>
<accession>A0A562T5C5</accession>
<dbReference type="AlphaFoldDB" id="A0A562T5C5"/>
<dbReference type="Proteomes" id="UP000316778">
    <property type="component" value="Unassembled WGS sequence"/>
</dbReference>
<dbReference type="EMBL" id="VLLG01000003">
    <property type="protein sequence ID" value="TWI88735.1"/>
    <property type="molecule type" value="Genomic_DNA"/>
</dbReference>
<name>A0A562T5C5_CHIJA</name>
<keyword evidence="2" id="KW-1185">Reference proteome</keyword>
<dbReference type="RefSeq" id="WP_145714510.1">
    <property type="nucleotide sequence ID" value="NZ_BAAAFY010000001.1"/>
</dbReference>
<reference evidence="1 2" key="1">
    <citation type="journal article" date="2013" name="Stand. Genomic Sci.">
        <title>Genomic Encyclopedia of Type Strains, Phase I: The one thousand microbial genomes (KMG-I) project.</title>
        <authorList>
            <person name="Kyrpides N.C."/>
            <person name="Woyke T."/>
            <person name="Eisen J.A."/>
            <person name="Garrity G."/>
            <person name="Lilburn T.G."/>
            <person name="Beck B.J."/>
            <person name="Whitman W.B."/>
            <person name="Hugenholtz P."/>
            <person name="Klenk H.P."/>
        </authorList>
    </citation>
    <scope>NUCLEOTIDE SEQUENCE [LARGE SCALE GENOMIC DNA]</scope>
    <source>
        <strain evidence="1 2">DSM 13484</strain>
    </source>
</reference>
<dbReference type="OrthoDB" id="9787293at2"/>
<protein>
    <submittedName>
        <fullName evidence="1">Glycosyltransferase involved in cell wall biosynthesis</fullName>
    </submittedName>
</protein>
<proteinExistence type="predicted"/>
<keyword evidence="1" id="KW-0808">Transferase</keyword>
<dbReference type="Gene3D" id="3.40.50.2000">
    <property type="entry name" value="Glycogen Phosphorylase B"/>
    <property type="match status" value="2"/>
</dbReference>
<dbReference type="PANTHER" id="PTHR12526">
    <property type="entry name" value="GLYCOSYLTRANSFERASE"/>
    <property type="match status" value="1"/>
</dbReference>